<dbReference type="SMART" id="SM00297">
    <property type="entry name" value="BROMO"/>
    <property type="match status" value="1"/>
</dbReference>
<accession>A0AAW2I6Q3</accession>
<keyword evidence="9" id="KW-0010">Activator</keyword>
<evidence type="ECO:0000256" key="13">
    <source>
        <dbReference type="ARBA" id="ARBA00023315"/>
    </source>
</evidence>
<dbReference type="GO" id="GO:0005634">
    <property type="term" value="C:nucleus"/>
    <property type="evidence" value="ECO:0007669"/>
    <property type="project" value="UniProtKB-SubCell"/>
</dbReference>
<evidence type="ECO:0000256" key="11">
    <source>
        <dbReference type="ARBA" id="ARBA00023212"/>
    </source>
</evidence>
<keyword evidence="11" id="KW-0206">Cytoskeleton</keyword>
<feature type="domain" description="Bromo" evidence="17">
    <location>
        <begin position="722"/>
        <end position="792"/>
    </location>
</feature>
<evidence type="ECO:0000256" key="12">
    <source>
        <dbReference type="ARBA" id="ARBA00023242"/>
    </source>
</evidence>
<comment type="catalytic activity">
    <reaction evidence="14">
        <text>L-lysyl-[histone] + acetyl-CoA = N(6)-acetyl-L-lysyl-[histone] + CoA + H(+)</text>
        <dbReference type="Rhea" id="RHEA:21992"/>
        <dbReference type="Rhea" id="RHEA-COMP:9845"/>
        <dbReference type="Rhea" id="RHEA-COMP:11338"/>
        <dbReference type="ChEBI" id="CHEBI:15378"/>
        <dbReference type="ChEBI" id="CHEBI:29969"/>
        <dbReference type="ChEBI" id="CHEBI:57287"/>
        <dbReference type="ChEBI" id="CHEBI:57288"/>
        <dbReference type="ChEBI" id="CHEBI:61930"/>
        <dbReference type="EC" id="2.3.1.48"/>
    </reaction>
    <physiologicalReaction direction="left-to-right" evidence="14">
        <dbReference type="Rhea" id="RHEA:21993"/>
    </physiologicalReaction>
</comment>
<dbReference type="InterPro" id="IPR037800">
    <property type="entry name" value="GCN5"/>
</dbReference>
<dbReference type="PROSITE" id="PS51186">
    <property type="entry name" value="GNAT"/>
    <property type="match status" value="1"/>
</dbReference>
<evidence type="ECO:0000256" key="1">
    <source>
        <dbReference type="ARBA" id="ARBA00004123"/>
    </source>
</evidence>
<dbReference type="PANTHER" id="PTHR45750">
    <property type="entry name" value="GH11602P"/>
    <property type="match status" value="1"/>
</dbReference>
<dbReference type="PROSITE" id="PS00633">
    <property type="entry name" value="BROMODOMAIN_1"/>
    <property type="match status" value="1"/>
</dbReference>
<reference evidence="19" key="1">
    <citation type="journal article" date="2024" name="Gigascience">
        <title>Chromosome-level genome of the poultry shaft louse Menopon gallinae provides insight into the host-switching and adaptive evolution of parasitic lice.</title>
        <authorList>
            <person name="Xu Y."/>
            <person name="Ma L."/>
            <person name="Liu S."/>
            <person name="Liang Y."/>
            <person name="Liu Q."/>
            <person name="He Z."/>
            <person name="Tian L."/>
            <person name="Duan Y."/>
            <person name="Cai W."/>
            <person name="Li H."/>
            <person name="Song F."/>
        </authorList>
    </citation>
    <scope>NUCLEOTIDE SEQUENCE</scope>
    <source>
        <strain evidence="19">Cailab_2023a</strain>
    </source>
</reference>
<dbReference type="CDD" id="cd04301">
    <property type="entry name" value="NAT_SF"/>
    <property type="match status" value="1"/>
</dbReference>
<dbReference type="InterPro" id="IPR000182">
    <property type="entry name" value="GNAT_dom"/>
</dbReference>
<evidence type="ECO:0000256" key="5">
    <source>
        <dbReference type="ARBA" id="ARBA00022679"/>
    </source>
</evidence>
<comment type="caution">
    <text evidence="19">The sequence shown here is derived from an EMBL/GenBank/DDBJ whole genome shotgun (WGS) entry which is preliminary data.</text>
</comment>
<keyword evidence="11" id="KW-0963">Cytoplasm</keyword>
<dbReference type="InterPro" id="IPR009464">
    <property type="entry name" value="PCAF_N"/>
</dbReference>
<evidence type="ECO:0000256" key="10">
    <source>
        <dbReference type="ARBA" id="ARBA00023163"/>
    </source>
</evidence>
<dbReference type="InterPro" id="IPR018359">
    <property type="entry name" value="Bromodomain_CS"/>
</dbReference>
<feature type="region of interest" description="Disordered" evidence="16">
    <location>
        <begin position="401"/>
        <end position="420"/>
    </location>
</feature>
<evidence type="ECO:0000256" key="14">
    <source>
        <dbReference type="ARBA" id="ARBA00048940"/>
    </source>
</evidence>
<dbReference type="SUPFAM" id="SSF55729">
    <property type="entry name" value="Acyl-CoA N-acyltransferases (Nat)"/>
    <property type="match status" value="1"/>
</dbReference>
<feature type="domain" description="N-acetyltransferase" evidence="18">
    <location>
        <begin position="482"/>
        <end position="628"/>
    </location>
</feature>
<evidence type="ECO:0000256" key="4">
    <source>
        <dbReference type="ARBA" id="ARBA00013184"/>
    </source>
</evidence>
<dbReference type="Pfam" id="PF06466">
    <property type="entry name" value="PCAF_N"/>
    <property type="match status" value="1"/>
</dbReference>
<gene>
    <name evidence="19" type="ORF">PYX00_004795</name>
</gene>
<dbReference type="GO" id="GO:0140672">
    <property type="term" value="C:ATAC complex"/>
    <property type="evidence" value="ECO:0007669"/>
    <property type="project" value="TreeGrafter"/>
</dbReference>
<dbReference type="InterPro" id="IPR016181">
    <property type="entry name" value="Acyl_CoA_acyltransferase"/>
</dbReference>
<evidence type="ECO:0000256" key="6">
    <source>
        <dbReference type="ARBA" id="ARBA00022853"/>
    </source>
</evidence>
<evidence type="ECO:0000256" key="8">
    <source>
        <dbReference type="ARBA" id="ARBA00023117"/>
    </source>
</evidence>
<evidence type="ECO:0000256" key="7">
    <source>
        <dbReference type="ARBA" id="ARBA00023015"/>
    </source>
</evidence>
<dbReference type="Gene3D" id="3.40.630.30">
    <property type="match status" value="1"/>
</dbReference>
<keyword evidence="5" id="KW-0808">Transferase</keyword>
<proteinExistence type="inferred from homology"/>
<keyword evidence="6" id="KW-0156">Chromatin regulator</keyword>
<comment type="subcellular location">
    <subcellularLocation>
        <location evidence="2">Cytoplasm</location>
        <location evidence="2">Cytoskeleton</location>
        <location evidence="2">Microtubule organizing center</location>
        <location evidence="2">Centrosome</location>
    </subcellularLocation>
    <subcellularLocation>
        <location evidence="1">Nucleus</location>
    </subcellularLocation>
</comment>
<evidence type="ECO:0000259" key="18">
    <source>
        <dbReference type="PROSITE" id="PS51186"/>
    </source>
</evidence>
<dbReference type="FunFam" id="3.40.630.30:FF:000004">
    <property type="entry name" value="Histone acetyltransferase KAT2A"/>
    <property type="match status" value="1"/>
</dbReference>
<dbReference type="Gene3D" id="1.20.920.10">
    <property type="entry name" value="Bromodomain-like"/>
    <property type="match status" value="1"/>
</dbReference>
<dbReference type="EMBL" id="JARGDH010000002">
    <property type="protein sequence ID" value="KAL0277551.1"/>
    <property type="molecule type" value="Genomic_DNA"/>
</dbReference>
<dbReference type="PANTHER" id="PTHR45750:SF3">
    <property type="entry name" value="HISTONE ACETYLTRANSFERASE"/>
    <property type="match status" value="1"/>
</dbReference>
<dbReference type="AlphaFoldDB" id="A0AAW2I6Q3"/>
<dbReference type="GO" id="GO:0005813">
    <property type="term" value="C:centrosome"/>
    <property type="evidence" value="ECO:0007669"/>
    <property type="project" value="UniProtKB-SubCell"/>
</dbReference>
<dbReference type="GO" id="GO:0045944">
    <property type="term" value="P:positive regulation of transcription by RNA polymerase II"/>
    <property type="evidence" value="ECO:0007669"/>
    <property type="project" value="TreeGrafter"/>
</dbReference>
<dbReference type="PROSITE" id="PS50014">
    <property type="entry name" value="BROMODOMAIN_2"/>
    <property type="match status" value="1"/>
</dbReference>
<keyword evidence="8 15" id="KW-0103">Bromodomain</keyword>
<keyword evidence="12" id="KW-0539">Nucleus</keyword>
<dbReference type="InterPro" id="IPR001487">
    <property type="entry name" value="Bromodomain"/>
</dbReference>
<evidence type="ECO:0000259" key="17">
    <source>
        <dbReference type="PROSITE" id="PS50014"/>
    </source>
</evidence>
<evidence type="ECO:0000256" key="3">
    <source>
        <dbReference type="ARBA" id="ARBA00008607"/>
    </source>
</evidence>
<evidence type="ECO:0000256" key="2">
    <source>
        <dbReference type="ARBA" id="ARBA00004300"/>
    </source>
</evidence>
<dbReference type="Pfam" id="PF00583">
    <property type="entry name" value="Acetyltransf_1"/>
    <property type="match status" value="1"/>
</dbReference>
<dbReference type="SUPFAM" id="SSF47370">
    <property type="entry name" value="Bromodomain"/>
    <property type="match status" value="1"/>
</dbReference>
<dbReference type="Pfam" id="PF00439">
    <property type="entry name" value="Bromodomain"/>
    <property type="match status" value="1"/>
</dbReference>
<name>A0AAW2I6Q3_9NEOP</name>
<evidence type="ECO:0000256" key="15">
    <source>
        <dbReference type="PROSITE-ProRule" id="PRU00035"/>
    </source>
</evidence>
<sequence length="814" mass="93934">MIHIDNILSFFSKTINWVSRRKMTDPNIPKPVPETAIVNNQSVEEQQQQPPDTTSQKQSNLLRIQQRKQQVYNWPNHKKLLKLAVYSACQAEECSCTGWKTTPAPTQTLASNDTPCRNCTHILEQHVSHLTPVADSELNRLLGMVVDVENIYMSMQKEEDPDTKRVYFYLFKLLRKCIVTMTKPTIEGPLGQPPFERPSIAKAVTNFVLYKFGHLAQREWQTMYELAKMFLHFLNNWNYESPSTRRQITAPEAMSAYKINYTRWLVFCHVPAFCDSLPHFDTTVVFGKTLLRAVFRSVCRQLVDKCHAERDKMQTENRILVLTHFPKFLSLLEEEVYSTNSPIWDPEFKQVPPVHVQASIDGKANIRRTGEFEKITVTPNDKDHFTTVNVTPGLARKGIRELEKRPGETGSPGRPEKKRKIEEVEDISESTIAEIIATIEDPRGMVGPQAVFPENAPRDEAAKQEEARGIIQFQVVGNSLTQSVSKQTMLWLIGLQNVFSHQLPRMPKEYITRLVFDPKHKTLALIKDGRAIGGICFRTFASQGFVEIVFCAVTSNEQVKGYGTHLMNHLKDYFIRNNILHFLTFADEFAIGYFKKQGFSKDIKLNRSVYQGYIKDYEGATLMHCQLNPTIVYTEFTAIIRKQKEVVKKIIEQRNQEVQKIHHGLTCFKEGVRGIPIEAIPGIRETGWKPAARSTRISRVQSEPNDPETLCTALTGVYNAVKNQTHAWPFLKPVDKNEVPDYYHHIKYPMDLKTMGERLRSGYYHTRKLFIADMTRVFTNCRLYNSPDTEYYRCANNLEKYFQTRMKEIGLWDK</sequence>
<protein>
    <recommendedName>
        <fullName evidence="4">histone acetyltransferase</fullName>
        <ecNumber evidence="4">2.3.1.48</ecNumber>
    </recommendedName>
</protein>
<dbReference type="EC" id="2.3.1.48" evidence="4"/>
<keyword evidence="13" id="KW-0012">Acyltransferase</keyword>
<evidence type="ECO:0000256" key="9">
    <source>
        <dbReference type="ARBA" id="ARBA00023159"/>
    </source>
</evidence>
<dbReference type="PRINTS" id="PR00503">
    <property type="entry name" value="BROMODOMAIN"/>
</dbReference>
<evidence type="ECO:0000256" key="16">
    <source>
        <dbReference type="SAM" id="MobiDB-lite"/>
    </source>
</evidence>
<keyword evidence="10" id="KW-0804">Transcription</keyword>
<keyword evidence="7" id="KW-0805">Transcription regulation</keyword>
<comment type="similarity">
    <text evidence="3">Belongs to the acetyltransferase family. GCN5 subfamily.</text>
</comment>
<evidence type="ECO:0000313" key="19">
    <source>
        <dbReference type="EMBL" id="KAL0277551.1"/>
    </source>
</evidence>
<organism evidence="19">
    <name type="scientific">Menopon gallinae</name>
    <name type="common">poultry shaft louse</name>
    <dbReference type="NCBI Taxonomy" id="328185"/>
    <lineage>
        <taxon>Eukaryota</taxon>
        <taxon>Metazoa</taxon>
        <taxon>Ecdysozoa</taxon>
        <taxon>Arthropoda</taxon>
        <taxon>Hexapoda</taxon>
        <taxon>Insecta</taxon>
        <taxon>Pterygota</taxon>
        <taxon>Neoptera</taxon>
        <taxon>Paraneoptera</taxon>
        <taxon>Psocodea</taxon>
        <taxon>Troctomorpha</taxon>
        <taxon>Phthiraptera</taxon>
        <taxon>Amblycera</taxon>
        <taxon>Menoponidae</taxon>
        <taxon>Menopon</taxon>
    </lineage>
</organism>
<dbReference type="InterPro" id="IPR036427">
    <property type="entry name" value="Bromodomain-like_sf"/>
</dbReference>
<dbReference type="GO" id="GO:0043992">
    <property type="term" value="F:histone H3K9 acetyltransferase activity"/>
    <property type="evidence" value="ECO:0007669"/>
    <property type="project" value="UniProtKB-ARBA"/>
</dbReference>
<dbReference type="CDD" id="cd05509">
    <property type="entry name" value="Bromo_gcn5_like"/>
    <property type="match status" value="1"/>
</dbReference>